<dbReference type="SUPFAM" id="SSF56300">
    <property type="entry name" value="Metallo-dependent phosphatases"/>
    <property type="match status" value="1"/>
</dbReference>
<comment type="caution">
    <text evidence="2">The sequence shown here is derived from an EMBL/GenBank/DDBJ whole genome shotgun (WGS) entry which is preliminary data.</text>
</comment>
<dbReference type="GO" id="GO:0016787">
    <property type="term" value="F:hydrolase activity"/>
    <property type="evidence" value="ECO:0007669"/>
    <property type="project" value="InterPro"/>
</dbReference>
<feature type="domain" description="Calcineurin-like phosphoesterase" evidence="1">
    <location>
        <begin position="27"/>
        <end position="231"/>
    </location>
</feature>
<reference evidence="2" key="1">
    <citation type="journal article" date="2021" name="PeerJ">
        <title>Extensive microbial diversity within the chicken gut microbiome revealed by metagenomics and culture.</title>
        <authorList>
            <person name="Gilroy R."/>
            <person name="Ravi A."/>
            <person name="Getino M."/>
            <person name="Pursley I."/>
            <person name="Horton D.L."/>
            <person name="Alikhan N.F."/>
            <person name="Baker D."/>
            <person name="Gharbi K."/>
            <person name="Hall N."/>
            <person name="Watson M."/>
            <person name="Adriaenssens E.M."/>
            <person name="Foster-Nyarko E."/>
            <person name="Jarju S."/>
            <person name="Secka A."/>
            <person name="Antonio M."/>
            <person name="Oren A."/>
            <person name="Chaudhuri R.R."/>
            <person name="La Ragione R."/>
            <person name="Hildebrand F."/>
            <person name="Pallen M.J."/>
        </authorList>
    </citation>
    <scope>NUCLEOTIDE SEQUENCE</scope>
    <source>
        <strain evidence="2">23274</strain>
    </source>
</reference>
<dbReference type="Proteomes" id="UP000824202">
    <property type="component" value="Unassembled WGS sequence"/>
</dbReference>
<evidence type="ECO:0000259" key="1">
    <source>
        <dbReference type="Pfam" id="PF00149"/>
    </source>
</evidence>
<dbReference type="EMBL" id="DXFT01000190">
    <property type="protein sequence ID" value="HIX04362.1"/>
    <property type="molecule type" value="Genomic_DNA"/>
</dbReference>
<dbReference type="InterPro" id="IPR004843">
    <property type="entry name" value="Calcineurin-like_PHP"/>
</dbReference>
<evidence type="ECO:0000313" key="3">
    <source>
        <dbReference type="Proteomes" id="UP000824202"/>
    </source>
</evidence>
<organism evidence="2 3">
    <name type="scientific">Candidatus Odoribacter faecigallinarum</name>
    <dbReference type="NCBI Taxonomy" id="2838706"/>
    <lineage>
        <taxon>Bacteria</taxon>
        <taxon>Pseudomonadati</taxon>
        <taxon>Bacteroidota</taxon>
        <taxon>Bacteroidia</taxon>
        <taxon>Bacteroidales</taxon>
        <taxon>Odoribacteraceae</taxon>
        <taxon>Odoribacter</taxon>
    </lineage>
</organism>
<evidence type="ECO:0000313" key="2">
    <source>
        <dbReference type="EMBL" id="HIX04362.1"/>
    </source>
</evidence>
<dbReference type="Pfam" id="PF00149">
    <property type="entry name" value="Metallophos"/>
    <property type="match status" value="1"/>
</dbReference>
<protein>
    <submittedName>
        <fullName evidence="2">Metallophosphoesterase</fullName>
    </submittedName>
</protein>
<dbReference type="InterPro" id="IPR029052">
    <property type="entry name" value="Metallo-depent_PP-like"/>
</dbReference>
<gene>
    <name evidence="2" type="ORF">H9863_09665</name>
</gene>
<dbReference type="AlphaFoldDB" id="A0A9D2AD09"/>
<reference evidence="2" key="2">
    <citation type="submission" date="2021-04" db="EMBL/GenBank/DDBJ databases">
        <authorList>
            <person name="Gilroy R."/>
        </authorList>
    </citation>
    <scope>NUCLEOTIDE SEQUENCE</scope>
    <source>
        <strain evidence="2">23274</strain>
    </source>
</reference>
<accession>A0A9D2AD09</accession>
<proteinExistence type="predicted"/>
<name>A0A9D2AD09_9BACT</name>
<sequence>MAFKKAFLLYIWIFLWASNTFAEGKILRFIYCSDLHYGLKREFRGHIATSAEVNRALLETFRLLETTRLPQDDGVLSGEVFGEADFIVCTGDIANRMEKGIQTASVSWEQFSTDWLEHIRVPFYLVPGNHDISNAIGYPKPLSPSQDATSATELYNLTMQPAHAKTCATFNYLTDKVHYCVEQEGIRFVFMGMWPDKNMRAWYEQVFAKDTLTPAFLFTHDPPNADTKHFTNPNGDHSINAEDKFENLLADTCSVHCITENATREWHALEEFIRRHPTIKAYFHGDKNYNEFYTWNGTKGSIALPVFRVDSPMKGELSAEDEHLLSFIVATVDTQAQQLTVRECLWNTEEKTGIAWGESRTIHY</sequence>
<dbReference type="Gene3D" id="3.60.21.10">
    <property type="match status" value="1"/>
</dbReference>